<gene>
    <name evidence="9" type="primary">lnt</name>
    <name evidence="11" type="ORF">EDD53_1778</name>
</gene>
<dbReference type="AlphaFoldDB" id="A0A3N4UJ58"/>
<evidence type="ECO:0000256" key="2">
    <source>
        <dbReference type="ARBA" id="ARBA00010065"/>
    </source>
</evidence>
<dbReference type="GO" id="GO:0016410">
    <property type="term" value="F:N-acyltransferase activity"/>
    <property type="evidence" value="ECO:0007669"/>
    <property type="project" value="UniProtKB-UniRule"/>
</dbReference>
<comment type="caution">
    <text evidence="11">The sequence shown here is derived from an EMBL/GenBank/DDBJ whole genome shotgun (WGS) entry which is preliminary data.</text>
</comment>
<dbReference type="Pfam" id="PF20154">
    <property type="entry name" value="LNT_N"/>
    <property type="match status" value="1"/>
</dbReference>
<keyword evidence="5 9" id="KW-0812">Transmembrane</keyword>
<dbReference type="PANTHER" id="PTHR38686">
    <property type="entry name" value="APOLIPOPROTEIN N-ACYLTRANSFERASE"/>
    <property type="match status" value="1"/>
</dbReference>
<dbReference type="HAMAP" id="MF_01148">
    <property type="entry name" value="Lnt"/>
    <property type="match status" value="1"/>
</dbReference>
<keyword evidence="8 9" id="KW-0012">Acyltransferase</keyword>
<evidence type="ECO:0000259" key="10">
    <source>
        <dbReference type="PROSITE" id="PS50263"/>
    </source>
</evidence>
<dbReference type="EC" id="2.3.1.269" evidence="9"/>
<keyword evidence="3 9" id="KW-1003">Cell membrane</keyword>
<name>A0A3N4UJ58_9RHOB</name>
<comment type="pathway">
    <text evidence="9">Protein modification; lipoprotein biosynthesis (N-acyl transfer).</text>
</comment>
<dbReference type="SUPFAM" id="SSF56317">
    <property type="entry name" value="Carbon-nitrogen hydrolase"/>
    <property type="match status" value="1"/>
</dbReference>
<evidence type="ECO:0000256" key="1">
    <source>
        <dbReference type="ARBA" id="ARBA00004651"/>
    </source>
</evidence>
<comment type="catalytic activity">
    <reaction evidence="9">
        <text>N-terminal S-1,2-diacyl-sn-glyceryl-L-cysteinyl-[lipoprotein] + a glycerophospholipid = N-acyl-S-1,2-diacyl-sn-glyceryl-L-cysteinyl-[lipoprotein] + a 2-acyl-sn-glycero-3-phospholipid + H(+)</text>
        <dbReference type="Rhea" id="RHEA:48228"/>
        <dbReference type="Rhea" id="RHEA-COMP:14681"/>
        <dbReference type="Rhea" id="RHEA-COMP:14684"/>
        <dbReference type="ChEBI" id="CHEBI:15378"/>
        <dbReference type="ChEBI" id="CHEBI:136912"/>
        <dbReference type="ChEBI" id="CHEBI:140656"/>
        <dbReference type="ChEBI" id="CHEBI:140657"/>
        <dbReference type="ChEBI" id="CHEBI:140660"/>
        <dbReference type="EC" id="2.3.1.269"/>
    </reaction>
</comment>
<dbReference type="InterPro" id="IPR036526">
    <property type="entry name" value="C-N_Hydrolase_sf"/>
</dbReference>
<dbReference type="GO" id="GO:0005886">
    <property type="term" value="C:plasma membrane"/>
    <property type="evidence" value="ECO:0007669"/>
    <property type="project" value="UniProtKB-SubCell"/>
</dbReference>
<evidence type="ECO:0000313" key="12">
    <source>
        <dbReference type="Proteomes" id="UP000269689"/>
    </source>
</evidence>
<feature type="transmembrane region" description="Helical" evidence="9">
    <location>
        <begin position="35"/>
        <end position="52"/>
    </location>
</feature>
<comment type="subcellular location">
    <subcellularLocation>
        <location evidence="1 9">Cell membrane</location>
        <topology evidence="1 9">Multi-pass membrane protein</topology>
    </subcellularLocation>
</comment>
<dbReference type="NCBIfam" id="TIGR00546">
    <property type="entry name" value="lnt"/>
    <property type="match status" value="1"/>
</dbReference>
<dbReference type="PROSITE" id="PS50263">
    <property type="entry name" value="CN_HYDROLASE"/>
    <property type="match status" value="1"/>
</dbReference>
<evidence type="ECO:0000256" key="7">
    <source>
        <dbReference type="ARBA" id="ARBA00023136"/>
    </source>
</evidence>
<proteinExistence type="inferred from homology"/>
<evidence type="ECO:0000313" key="11">
    <source>
        <dbReference type="EMBL" id="RPE67371.1"/>
    </source>
</evidence>
<dbReference type="GO" id="GO:0042158">
    <property type="term" value="P:lipoprotein biosynthetic process"/>
    <property type="evidence" value="ECO:0007669"/>
    <property type="project" value="UniProtKB-UniRule"/>
</dbReference>
<evidence type="ECO:0000256" key="6">
    <source>
        <dbReference type="ARBA" id="ARBA00022989"/>
    </source>
</evidence>
<evidence type="ECO:0000256" key="3">
    <source>
        <dbReference type="ARBA" id="ARBA00022475"/>
    </source>
</evidence>
<feature type="transmembrane region" description="Helical" evidence="9">
    <location>
        <begin position="191"/>
        <end position="210"/>
    </location>
</feature>
<dbReference type="EMBL" id="RKQK01000002">
    <property type="protein sequence ID" value="RPE67371.1"/>
    <property type="molecule type" value="Genomic_DNA"/>
</dbReference>
<sequence>MINAKRFKASVQVPRFWALVAGLCCGAGQAPLQLWPITLIGMGFGVTLWAWAKTPRAAAAIGWWLGFGAFLSAMTWLADPFLVDAKRHAWMIPFALGAMAGGLALFWSCAFYVAKKFRTGIFGLAAVWALAELARGFAFTGFPWALPAYIWLDTPVAQLAAYVGPYGLSAVTFGVAALYARIFIHRSLRVALWPALALAAMFGLGELRLAQPLPADSTHNLRLVQPNAAQHLKWDPAYIDLFFDRALALSDPEGVDLVIWPETSVAAPLYAAQPYLDQISERTQGVPAVVGLQRVEGYKGYNSAAVIGASGQVEQIYDKRHLVPFGEYLPLPSLLSAVGLRTFTAQQGFGFSAGEEAILFDFGPLGTALPLICYEAIFPRDTHSAIRPDWMLQITNDAWFGTRSGPQQSLAQARFRAIETGLPMVRAANTGISAVIDPYGNLRAQLPLGEAGSLISALPTALAPTWYLRLTDRFILILLSFAALSAIIAGRRRHLSETV</sequence>
<keyword evidence="7 9" id="KW-0472">Membrane</keyword>
<feature type="transmembrane region" description="Helical" evidence="9">
    <location>
        <begin position="59"/>
        <end position="78"/>
    </location>
</feature>
<protein>
    <recommendedName>
        <fullName evidence="9">Apolipoprotein N-acyltransferase</fullName>
        <shortName evidence="9">ALP N-acyltransferase</shortName>
        <ecNumber evidence="9">2.3.1.269</ecNumber>
    </recommendedName>
</protein>
<keyword evidence="6 9" id="KW-1133">Transmembrane helix</keyword>
<dbReference type="CDD" id="cd07571">
    <property type="entry name" value="ALP_N-acyl_transferase"/>
    <property type="match status" value="1"/>
</dbReference>
<keyword evidence="4 9" id="KW-0808">Transferase</keyword>
<dbReference type="Pfam" id="PF00795">
    <property type="entry name" value="CN_hydrolase"/>
    <property type="match status" value="1"/>
</dbReference>
<dbReference type="PANTHER" id="PTHR38686:SF1">
    <property type="entry name" value="APOLIPOPROTEIN N-ACYLTRANSFERASE"/>
    <property type="match status" value="1"/>
</dbReference>
<evidence type="ECO:0000256" key="4">
    <source>
        <dbReference type="ARBA" id="ARBA00022679"/>
    </source>
</evidence>
<evidence type="ECO:0000256" key="5">
    <source>
        <dbReference type="ARBA" id="ARBA00022692"/>
    </source>
</evidence>
<dbReference type="Proteomes" id="UP000269689">
    <property type="component" value="Unassembled WGS sequence"/>
</dbReference>
<comment type="similarity">
    <text evidence="2 9">Belongs to the CN hydrolase family. Apolipoprotein N-acyltransferase subfamily.</text>
</comment>
<reference evidence="11 12" key="1">
    <citation type="submission" date="2018-11" db="EMBL/GenBank/DDBJ databases">
        <title>Genomic Encyclopedia of Type Strains, Phase IV (KMG-IV): sequencing the most valuable type-strain genomes for metagenomic binning, comparative biology and taxonomic classification.</title>
        <authorList>
            <person name="Goeker M."/>
        </authorList>
    </citation>
    <scope>NUCLEOTIDE SEQUENCE [LARGE SCALE GENOMIC DNA]</scope>
    <source>
        <strain evidence="11 12">DSM 104731</strain>
    </source>
</reference>
<feature type="transmembrane region" description="Helical" evidence="9">
    <location>
        <begin position="90"/>
        <end position="114"/>
    </location>
</feature>
<evidence type="ECO:0000256" key="9">
    <source>
        <dbReference type="HAMAP-Rule" id="MF_01148"/>
    </source>
</evidence>
<feature type="transmembrane region" description="Helical" evidence="9">
    <location>
        <begin position="12"/>
        <end position="29"/>
    </location>
</feature>
<feature type="domain" description="CN hydrolase" evidence="10">
    <location>
        <begin position="224"/>
        <end position="460"/>
    </location>
</feature>
<comment type="function">
    <text evidence="9">Catalyzes the phospholipid dependent N-acylation of the N-terminal cysteine of apolipoprotein, the last step in lipoprotein maturation.</text>
</comment>
<dbReference type="InterPro" id="IPR045378">
    <property type="entry name" value="LNT_N"/>
</dbReference>
<dbReference type="Gene3D" id="3.60.110.10">
    <property type="entry name" value="Carbon-nitrogen hydrolase"/>
    <property type="match status" value="1"/>
</dbReference>
<dbReference type="UniPathway" id="UPA00666"/>
<dbReference type="RefSeq" id="WP_246002323.1">
    <property type="nucleotide sequence ID" value="NZ_RKQK01000002.1"/>
</dbReference>
<feature type="transmembrane region" description="Helical" evidence="9">
    <location>
        <begin position="166"/>
        <end position="184"/>
    </location>
</feature>
<keyword evidence="12" id="KW-1185">Reference proteome</keyword>
<feature type="transmembrane region" description="Helical" evidence="9">
    <location>
        <begin position="121"/>
        <end position="146"/>
    </location>
</feature>
<evidence type="ECO:0000256" key="8">
    <source>
        <dbReference type="ARBA" id="ARBA00023315"/>
    </source>
</evidence>
<organism evidence="11 12">
    <name type="scientific">Pacificibacter maritimus</name>
    <dbReference type="NCBI Taxonomy" id="762213"/>
    <lineage>
        <taxon>Bacteria</taxon>
        <taxon>Pseudomonadati</taxon>
        <taxon>Pseudomonadota</taxon>
        <taxon>Alphaproteobacteria</taxon>
        <taxon>Rhodobacterales</taxon>
        <taxon>Roseobacteraceae</taxon>
        <taxon>Pacificibacter</taxon>
    </lineage>
</organism>
<dbReference type="InterPro" id="IPR003010">
    <property type="entry name" value="C-N_Hydrolase"/>
</dbReference>
<keyword evidence="11" id="KW-0449">Lipoprotein</keyword>
<accession>A0A3N4UJ58</accession>
<dbReference type="InterPro" id="IPR004563">
    <property type="entry name" value="Apolipo_AcylTrfase"/>
</dbReference>